<keyword evidence="3" id="KW-1185">Reference proteome</keyword>
<protein>
    <submittedName>
        <fullName evidence="2">Uncharacterized protein</fullName>
    </submittedName>
</protein>
<organism evidence="2 3">
    <name type="scientific">Streptomyces ureilyticus</name>
    <dbReference type="NCBI Taxonomy" id="1775131"/>
    <lineage>
        <taxon>Bacteria</taxon>
        <taxon>Bacillati</taxon>
        <taxon>Actinomycetota</taxon>
        <taxon>Actinomycetes</taxon>
        <taxon>Kitasatosporales</taxon>
        <taxon>Streptomycetaceae</taxon>
        <taxon>Streptomyces</taxon>
    </lineage>
</organism>
<dbReference type="RefSeq" id="WP_165339062.1">
    <property type="nucleotide sequence ID" value="NZ_JAAKZX010000021.1"/>
</dbReference>
<feature type="region of interest" description="Disordered" evidence="1">
    <location>
        <begin position="180"/>
        <end position="229"/>
    </location>
</feature>
<proteinExistence type="predicted"/>
<feature type="compositionally biased region" description="Low complexity" evidence="1">
    <location>
        <begin position="192"/>
        <end position="213"/>
    </location>
</feature>
<evidence type="ECO:0000313" key="3">
    <source>
        <dbReference type="Proteomes" id="UP001518140"/>
    </source>
</evidence>
<name>A0ABX0DNW6_9ACTN</name>
<gene>
    <name evidence="2" type="ORF">G6048_09755</name>
</gene>
<dbReference type="Proteomes" id="UP001518140">
    <property type="component" value="Unassembled WGS sequence"/>
</dbReference>
<evidence type="ECO:0000313" key="2">
    <source>
        <dbReference type="EMBL" id="NGO42434.1"/>
    </source>
</evidence>
<dbReference type="EMBL" id="JAAKZX010000021">
    <property type="protein sequence ID" value="NGO42434.1"/>
    <property type="molecule type" value="Genomic_DNA"/>
</dbReference>
<comment type="caution">
    <text evidence="2">The sequence shown here is derived from an EMBL/GenBank/DDBJ whole genome shotgun (WGS) entry which is preliminary data.</text>
</comment>
<sequence>MPQTAAACSLTCSKAETVLEQLHERNLIEFHRESASRGRVYRFHDTARAHARDRATREATFGKPEELLQRALDCYLTTASAAEKILTPTHRSLRRDYVYPPAELFVFADEAAALAWLYDQRDNLLHAVRAAVAAGLNRSTWQLAHALWPLLRSSHEGTSCGSRATNSVFRPRRCGDREAEVDAQHVGGSGCAAPASSTMPPRRSRPSCGSPVRNRTFAPRPRRSTNSGP</sequence>
<evidence type="ECO:0000256" key="1">
    <source>
        <dbReference type="SAM" id="MobiDB-lite"/>
    </source>
</evidence>
<accession>A0ABX0DNW6</accession>
<reference evidence="2 3" key="1">
    <citation type="submission" date="2020-02" db="EMBL/GenBank/DDBJ databases">
        <title>Whole-genome analyses of novel actinobacteria.</title>
        <authorList>
            <person name="Sahin N."/>
            <person name="Tokatli A."/>
        </authorList>
    </citation>
    <scope>NUCLEOTIDE SEQUENCE [LARGE SCALE GENOMIC DNA]</scope>
    <source>
        <strain evidence="2 3">YC419</strain>
    </source>
</reference>